<dbReference type="EMBL" id="PNRF01000049">
    <property type="protein sequence ID" value="PMR71899.1"/>
    <property type="molecule type" value="Genomic_DNA"/>
</dbReference>
<dbReference type="AlphaFoldDB" id="A0A2N7TUP2"/>
<evidence type="ECO:0000256" key="3">
    <source>
        <dbReference type="ARBA" id="ARBA00023237"/>
    </source>
</evidence>
<organism evidence="8 9">
    <name type="scientific">Billgrantia endophytica</name>
    <dbReference type="NCBI Taxonomy" id="2033802"/>
    <lineage>
        <taxon>Bacteria</taxon>
        <taxon>Pseudomonadati</taxon>
        <taxon>Pseudomonadota</taxon>
        <taxon>Gammaproteobacteria</taxon>
        <taxon>Oceanospirillales</taxon>
        <taxon>Halomonadaceae</taxon>
        <taxon>Billgrantia</taxon>
    </lineage>
</organism>
<keyword evidence="2" id="KW-0812">Transmembrane</keyword>
<name>A0A2N7TUP2_9GAMM</name>
<proteinExistence type="predicted"/>
<keyword evidence="1" id="KW-0472">Membrane</keyword>
<reference evidence="8 9" key="1">
    <citation type="submission" date="2018-01" db="EMBL/GenBank/DDBJ databases">
        <title>Halomonas endophytica sp. nov., isolated from storage liquid in the stems of Populus euphratica.</title>
        <authorList>
            <person name="Chen C."/>
        </authorList>
    </citation>
    <scope>NUCLEOTIDE SEQUENCE [LARGE SCALE GENOMIC DNA]</scope>
    <source>
        <strain evidence="8 9">MC28</strain>
    </source>
</reference>
<protein>
    <recommendedName>
        <fullName evidence="10">ShlB/FhaC/HecB family hemolysin secretion/activation protein</fullName>
    </recommendedName>
</protein>
<dbReference type="Pfam" id="PF08479">
    <property type="entry name" value="POTRA_2"/>
    <property type="match status" value="1"/>
</dbReference>
<sequence>MKHLVPGLSLSLLALSLLGLGHPASAQVAPDAGQQLRELQERPPQLPPEPTLELQLPQDDAGEETTDLDGPTVEVHGFIVSGNLSIDGDTLLAQLDDLAGRDLSLGELENAAARLTRYYRDQGYPLARAYVPAQTIEDGIVEIAVLEGRYGEIDIHNASRLQDPALAPLKRLEPGEPVRAAALERALLLVDQRAGASTRATLRPGDETGTTHLRVGLDPTPLLSGSLEYDNAGNRFTGADRLTGSLGIDSPLGLGDRLDLRLLGTREDQLYYQGAYQLPMGRWGTSLGASYSYMEYELGKDFTELDAHGTSRTTSLFVNQPLIVSRALWLNARLQYDHHRLSDKIGLFDTDNRKRSRVGRFTLDGNARDDLFGGGITSFALTWSHGELDLRTPEERQWDDLTARTHGSFNTFSPSVIRLQRLADRLSLFTRLRAQWADGNLDGSEGLGLGGPYGVRAYPQGEAQGDEGVIANLELRYALTPQWQLSTFLDHGRIRVNHDDWDDSDNRRNLSAAGLGASWASQHWRLDVSSAWRVGNADPQSDDHKAPRLWVQGAYLF</sequence>
<comment type="caution">
    <text evidence="8">The sequence shown here is derived from an EMBL/GenBank/DDBJ whole genome shotgun (WGS) entry which is preliminary data.</text>
</comment>
<feature type="region of interest" description="Disordered" evidence="4">
    <location>
        <begin position="42"/>
        <end position="70"/>
    </location>
</feature>
<evidence type="ECO:0008006" key="10">
    <source>
        <dbReference type="Google" id="ProtNLM"/>
    </source>
</evidence>
<feature type="signal peptide" evidence="5">
    <location>
        <begin position="1"/>
        <end position="26"/>
    </location>
</feature>
<evidence type="ECO:0000256" key="4">
    <source>
        <dbReference type="SAM" id="MobiDB-lite"/>
    </source>
</evidence>
<keyword evidence="3" id="KW-0998">Cell outer membrane</keyword>
<keyword evidence="9" id="KW-1185">Reference proteome</keyword>
<dbReference type="Gene3D" id="3.10.20.310">
    <property type="entry name" value="membrane protein fhac"/>
    <property type="match status" value="1"/>
</dbReference>
<dbReference type="Pfam" id="PF03865">
    <property type="entry name" value="ShlB"/>
    <property type="match status" value="1"/>
</dbReference>
<feature type="domain" description="Polypeptide-transport-associated ShlB-type" evidence="7">
    <location>
        <begin position="74"/>
        <end position="148"/>
    </location>
</feature>
<dbReference type="PANTHER" id="PTHR34597:SF1">
    <property type="entry name" value="HEME_HEMOPEXIN TRANSPORTER PROTEIN HUXB"/>
    <property type="match status" value="1"/>
</dbReference>
<dbReference type="PANTHER" id="PTHR34597">
    <property type="entry name" value="SLR1661 PROTEIN"/>
    <property type="match status" value="1"/>
</dbReference>
<evidence type="ECO:0000256" key="5">
    <source>
        <dbReference type="SAM" id="SignalP"/>
    </source>
</evidence>
<evidence type="ECO:0000256" key="1">
    <source>
        <dbReference type="ARBA" id="ARBA00022452"/>
    </source>
</evidence>
<dbReference type="OrthoDB" id="572300at2"/>
<dbReference type="RefSeq" id="WP_102655663.1">
    <property type="nucleotide sequence ID" value="NZ_PNRF01000049.1"/>
</dbReference>
<dbReference type="InterPro" id="IPR013686">
    <property type="entry name" value="Polypept-transport_assoc_ShlB"/>
</dbReference>
<keyword evidence="5" id="KW-0732">Signal</keyword>
<gene>
    <name evidence="8" type="ORF">C1H69_22725</name>
</gene>
<dbReference type="InterPro" id="IPR051544">
    <property type="entry name" value="TPS_OM_transporter"/>
</dbReference>
<feature type="chain" id="PRO_5014898960" description="ShlB/FhaC/HecB family hemolysin secretion/activation protein" evidence="5">
    <location>
        <begin position="27"/>
        <end position="557"/>
    </location>
</feature>
<dbReference type="Gene3D" id="2.40.160.50">
    <property type="entry name" value="membrane protein fhac: a member of the omp85/tpsb transporter family"/>
    <property type="match status" value="1"/>
</dbReference>
<dbReference type="GO" id="GO:0008320">
    <property type="term" value="F:protein transmembrane transporter activity"/>
    <property type="evidence" value="ECO:0007669"/>
    <property type="project" value="TreeGrafter"/>
</dbReference>
<evidence type="ECO:0000313" key="9">
    <source>
        <dbReference type="Proteomes" id="UP000235803"/>
    </source>
</evidence>
<feature type="domain" description="Haemolysin activator HlyB C-terminal" evidence="6">
    <location>
        <begin position="209"/>
        <end position="517"/>
    </location>
</feature>
<dbReference type="GO" id="GO:0046819">
    <property type="term" value="P:protein secretion by the type V secretion system"/>
    <property type="evidence" value="ECO:0007669"/>
    <property type="project" value="TreeGrafter"/>
</dbReference>
<dbReference type="GO" id="GO:0098046">
    <property type="term" value="C:type V protein secretion system complex"/>
    <property type="evidence" value="ECO:0007669"/>
    <property type="project" value="TreeGrafter"/>
</dbReference>
<evidence type="ECO:0000259" key="7">
    <source>
        <dbReference type="Pfam" id="PF08479"/>
    </source>
</evidence>
<accession>A0A2N7TUP2</accession>
<dbReference type="InterPro" id="IPR005565">
    <property type="entry name" value="Hemolysn_activator_HlyB_C"/>
</dbReference>
<evidence type="ECO:0000256" key="2">
    <source>
        <dbReference type="ARBA" id="ARBA00022692"/>
    </source>
</evidence>
<evidence type="ECO:0000259" key="6">
    <source>
        <dbReference type="Pfam" id="PF03865"/>
    </source>
</evidence>
<evidence type="ECO:0000313" key="8">
    <source>
        <dbReference type="EMBL" id="PMR71899.1"/>
    </source>
</evidence>
<keyword evidence="1" id="KW-1134">Transmembrane beta strand</keyword>
<dbReference type="Proteomes" id="UP000235803">
    <property type="component" value="Unassembled WGS sequence"/>
</dbReference>